<dbReference type="PANTHER" id="PTHR32325:SF4">
    <property type="entry name" value="TRYPTOPHANASE"/>
    <property type="match status" value="1"/>
</dbReference>
<accession>A0A0D2MC86</accession>
<proteinExistence type="predicted"/>
<keyword evidence="2" id="KW-1185">Reference proteome</keyword>
<dbReference type="SUPFAM" id="SSF53383">
    <property type="entry name" value="PLP-dependent transferases"/>
    <property type="match status" value="1"/>
</dbReference>
<dbReference type="AlphaFoldDB" id="A0A0D2MC86"/>
<dbReference type="OrthoDB" id="19261at2759"/>
<dbReference type="GO" id="GO:0009034">
    <property type="term" value="F:tryptophanase activity"/>
    <property type="evidence" value="ECO:0007669"/>
    <property type="project" value="UniProtKB-EC"/>
</dbReference>
<reference evidence="1 2" key="1">
    <citation type="journal article" date="2013" name="BMC Genomics">
        <title>Reconstruction of the lipid metabolism for the microalga Monoraphidium neglectum from its genome sequence reveals characteristics suitable for biofuel production.</title>
        <authorList>
            <person name="Bogen C."/>
            <person name="Al-Dilaimi A."/>
            <person name="Albersmeier A."/>
            <person name="Wichmann J."/>
            <person name="Grundmann M."/>
            <person name="Rupp O."/>
            <person name="Lauersen K.J."/>
            <person name="Blifernez-Klassen O."/>
            <person name="Kalinowski J."/>
            <person name="Goesmann A."/>
            <person name="Mussgnug J.H."/>
            <person name="Kruse O."/>
        </authorList>
    </citation>
    <scope>NUCLEOTIDE SEQUENCE [LARGE SCALE GENOMIC DNA]</scope>
    <source>
        <strain evidence="1 2">SAG 48.87</strain>
    </source>
</reference>
<name>A0A0D2MC86_9CHLO</name>
<dbReference type="RefSeq" id="XP_013897461.1">
    <property type="nucleotide sequence ID" value="XM_014042007.1"/>
</dbReference>
<sequence>MAMAEGLKEVVQESYQDQIELLAGLLRDGGVPIVEPPGGHAVYVDAARFLPHVPGRQFPAQAELGPALTAALYTESGVRGVEIGSSCFGHTDPATGEFVPARLELLRLAVPRRVYTDNHMRYVAAALVRLYRRRESLGGLRRVYATKLLSHFTARFEPAVAAATAAGGRGAPANGVEAGGVAARARSAFAGDAEAELKCAEANGA</sequence>
<dbReference type="InterPro" id="IPR015422">
    <property type="entry name" value="PyrdxlP-dep_Trfase_small"/>
</dbReference>
<dbReference type="STRING" id="145388.A0A0D2MC86"/>
<dbReference type="Proteomes" id="UP000054498">
    <property type="component" value="Unassembled WGS sequence"/>
</dbReference>
<dbReference type="InterPro" id="IPR015424">
    <property type="entry name" value="PyrdxlP-dep_Trfase"/>
</dbReference>
<evidence type="ECO:0000313" key="2">
    <source>
        <dbReference type="Proteomes" id="UP000054498"/>
    </source>
</evidence>
<dbReference type="GeneID" id="25742399"/>
<dbReference type="EC" id="4.1.99.1" evidence="1"/>
<protein>
    <submittedName>
        <fullName evidence="1">Tryptophanase</fullName>
        <ecNumber evidence="1">4.1.99.1</ecNumber>
    </submittedName>
</protein>
<keyword evidence="1" id="KW-0456">Lyase</keyword>
<dbReference type="PANTHER" id="PTHR32325">
    <property type="entry name" value="BETA-ELIMINATING LYASE-LIKE PROTEIN-RELATED"/>
    <property type="match status" value="1"/>
</dbReference>
<dbReference type="Gene3D" id="3.90.1150.10">
    <property type="entry name" value="Aspartate Aminotransferase, domain 1"/>
    <property type="match status" value="1"/>
</dbReference>
<evidence type="ECO:0000313" key="1">
    <source>
        <dbReference type="EMBL" id="KIY98441.1"/>
    </source>
</evidence>
<gene>
    <name evidence="1" type="ORF">MNEG_9524</name>
</gene>
<dbReference type="EMBL" id="KK102185">
    <property type="protein sequence ID" value="KIY98441.1"/>
    <property type="molecule type" value="Genomic_DNA"/>
</dbReference>
<organism evidence="1 2">
    <name type="scientific">Monoraphidium neglectum</name>
    <dbReference type="NCBI Taxonomy" id="145388"/>
    <lineage>
        <taxon>Eukaryota</taxon>
        <taxon>Viridiplantae</taxon>
        <taxon>Chlorophyta</taxon>
        <taxon>core chlorophytes</taxon>
        <taxon>Chlorophyceae</taxon>
        <taxon>CS clade</taxon>
        <taxon>Sphaeropleales</taxon>
        <taxon>Selenastraceae</taxon>
        <taxon>Monoraphidium</taxon>
    </lineage>
</organism>
<dbReference type="KEGG" id="mng:MNEG_9524"/>